<keyword evidence="7" id="KW-1185">Reference proteome</keyword>
<dbReference type="STRING" id="45607.A0A2T0FFA1"/>
<dbReference type="CDD" id="cd18793">
    <property type="entry name" value="SF2_C_SNF"/>
    <property type="match status" value="1"/>
</dbReference>
<dbReference type="EMBL" id="NDIQ01000001">
    <property type="protein sequence ID" value="PRT53650.1"/>
    <property type="molecule type" value="Genomic_DNA"/>
</dbReference>
<protein>
    <submittedName>
        <fullName evidence="6">DNA repair and recombination protein RDH54</fullName>
    </submittedName>
</protein>
<proteinExistence type="predicted"/>
<dbReference type="SMART" id="SM00487">
    <property type="entry name" value="DEXDc"/>
    <property type="match status" value="1"/>
</dbReference>
<comment type="caution">
    <text evidence="6">The sequence shown here is derived from an EMBL/GenBank/DDBJ whole genome shotgun (WGS) entry which is preliminary data.</text>
</comment>
<dbReference type="InterPro" id="IPR038718">
    <property type="entry name" value="SNF2-like_sf"/>
</dbReference>
<dbReference type="InterPro" id="IPR050496">
    <property type="entry name" value="SNF2_RAD54_helicase_repair"/>
</dbReference>
<dbReference type="InterPro" id="IPR014001">
    <property type="entry name" value="Helicase_ATP-bd"/>
</dbReference>
<dbReference type="CDD" id="cd18004">
    <property type="entry name" value="DEXHc_RAD54"/>
    <property type="match status" value="1"/>
</dbReference>
<evidence type="ECO:0000259" key="4">
    <source>
        <dbReference type="PROSITE" id="PS51192"/>
    </source>
</evidence>
<dbReference type="Gene3D" id="3.40.50.300">
    <property type="entry name" value="P-loop containing nucleotide triphosphate hydrolases"/>
    <property type="match status" value="1"/>
</dbReference>
<dbReference type="InterPro" id="IPR027417">
    <property type="entry name" value="P-loop_NTPase"/>
</dbReference>
<dbReference type="Gene3D" id="1.20.120.850">
    <property type="entry name" value="SWI2/SNF2 ATPases, N-terminal domain"/>
    <property type="match status" value="1"/>
</dbReference>
<keyword evidence="3" id="KW-0067">ATP-binding</keyword>
<dbReference type="InterPro" id="IPR000330">
    <property type="entry name" value="SNF2_N"/>
</dbReference>
<dbReference type="GO" id="GO:0015616">
    <property type="term" value="F:DNA translocase activity"/>
    <property type="evidence" value="ECO:0007669"/>
    <property type="project" value="TreeGrafter"/>
</dbReference>
<dbReference type="Pfam" id="PF00176">
    <property type="entry name" value="SNF2-rel_dom"/>
    <property type="match status" value="1"/>
</dbReference>
<evidence type="ECO:0000313" key="7">
    <source>
        <dbReference type="Proteomes" id="UP000238350"/>
    </source>
</evidence>
<dbReference type="Pfam" id="PF00271">
    <property type="entry name" value="Helicase_C"/>
    <property type="match status" value="1"/>
</dbReference>
<evidence type="ECO:0000256" key="3">
    <source>
        <dbReference type="ARBA" id="ARBA00022840"/>
    </source>
</evidence>
<feature type="domain" description="Helicase C-terminal" evidence="5">
    <location>
        <begin position="506"/>
        <end position="663"/>
    </location>
</feature>
<dbReference type="GO" id="GO:0007131">
    <property type="term" value="P:reciprocal meiotic recombination"/>
    <property type="evidence" value="ECO:0007669"/>
    <property type="project" value="TreeGrafter"/>
</dbReference>
<keyword evidence="2" id="KW-0378">Hydrolase</keyword>
<dbReference type="SUPFAM" id="SSF52540">
    <property type="entry name" value="P-loop containing nucleoside triphosphate hydrolases"/>
    <property type="match status" value="2"/>
</dbReference>
<sequence>MNRAFTPLKPLQRNGVLANSMPDVQTKKATFQAMWRKKSGKKNKTWEGDAIATLSGGNLVVKSGNKQLLRVSCANASEGDLFAGGVYECELGSMLDVEIKSSPVVEEPLIPRKKIALTRQKSVSLNDLLSAPLPKVGSAAPAVPKNPVSKPSTNVAARPVVKKPVAMTNISSGELEIDTELLEHLRPHQVEAVQFLYKCVIGKAHSYGNGALLADEMGLGKTLTSIALIFSLLKSGLIKNCLVVCPVTLLRNWKAEFKKWLGETRIGVFVASPEADVSNFFKTHFKTYQVLIAGYERMIKIADELAGGMQLFDLVICDEGHRLKGLKTKAAQSITSVSGDKRVILTGTPVQNNLSEFYALADYLNPGIFGSMAKFVKKFSDPIALSRSPEASESSVQNGQEATEELIEIVSSFVLRRDFRILEKYIQVPKTELVVFCKPVPNQIHSYKNIIASNVISNCLDTSNQGELLKAISLLRKAATSTFLVPEEWRLGRTLTTSESGGKLQVLASLMKELSSKTDEKIVIVSGFTSTLDLVQTMCANLELQWLRLDGSTPQDQRQNLVDLFNKTNHKRSFAFMLSARSGGAGLNLIGASRLVLLDSDWNPAIDLQAMARIFRDGQTRHVHIYRFLTTGTIDEKIFQRQLTKQGLSDTVLDLEPTPDKFSKDQLRDLFSLRTPQLCCTVEEGPHEHLEVVQATDGGLLESAAANISCVLKVKQ</sequence>
<dbReference type="OrthoDB" id="413460at2759"/>
<dbReference type="SMART" id="SM00490">
    <property type="entry name" value="HELICc"/>
    <property type="match status" value="1"/>
</dbReference>
<dbReference type="RefSeq" id="XP_024663596.1">
    <property type="nucleotide sequence ID" value="XM_024807828.1"/>
</dbReference>
<reference evidence="6 7" key="1">
    <citation type="submission" date="2017-04" db="EMBL/GenBank/DDBJ databases">
        <title>Genome sequencing of [Candida] sorbophila.</title>
        <authorList>
            <person name="Ahn J.O."/>
        </authorList>
    </citation>
    <scope>NUCLEOTIDE SEQUENCE [LARGE SCALE GENOMIC DNA]</scope>
    <source>
        <strain evidence="6 7">DS02</strain>
    </source>
</reference>
<dbReference type="GeneID" id="36515019"/>
<dbReference type="PROSITE" id="PS51192">
    <property type="entry name" value="HELICASE_ATP_BIND_1"/>
    <property type="match status" value="1"/>
</dbReference>
<evidence type="ECO:0000259" key="5">
    <source>
        <dbReference type="PROSITE" id="PS51194"/>
    </source>
</evidence>
<evidence type="ECO:0000313" key="6">
    <source>
        <dbReference type="EMBL" id="PRT53650.1"/>
    </source>
</evidence>
<dbReference type="GO" id="GO:0000724">
    <property type="term" value="P:double-strand break repair via homologous recombination"/>
    <property type="evidence" value="ECO:0007669"/>
    <property type="project" value="TreeGrafter"/>
</dbReference>
<dbReference type="AlphaFoldDB" id="A0A2T0FFA1"/>
<dbReference type="GO" id="GO:0016787">
    <property type="term" value="F:hydrolase activity"/>
    <property type="evidence" value="ECO:0007669"/>
    <property type="project" value="UniProtKB-KW"/>
</dbReference>
<dbReference type="InterPro" id="IPR001650">
    <property type="entry name" value="Helicase_C-like"/>
</dbReference>
<evidence type="ECO:0000256" key="2">
    <source>
        <dbReference type="ARBA" id="ARBA00022801"/>
    </source>
</evidence>
<dbReference type="PANTHER" id="PTHR45629">
    <property type="entry name" value="SNF2/RAD54 FAMILY MEMBER"/>
    <property type="match status" value="1"/>
</dbReference>
<name>A0A2T0FFA1_9ASCO</name>
<dbReference type="PROSITE" id="PS51194">
    <property type="entry name" value="HELICASE_CTER"/>
    <property type="match status" value="1"/>
</dbReference>
<feature type="domain" description="Helicase ATP-binding" evidence="4">
    <location>
        <begin position="202"/>
        <end position="367"/>
    </location>
</feature>
<accession>A0A2T0FFA1</accession>
<dbReference type="Gene3D" id="3.40.50.10810">
    <property type="entry name" value="Tandem AAA-ATPase domain"/>
    <property type="match status" value="1"/>
</dbReference>
<gene>
    <name evidence="6" type="ORF">B9G98_01270</name>
</gene>
<dbReference type="GO" id="GO:0005634">
    <property type="term" value="C:nucleus"/>
    <property type="evidence" value="ECO:0007669"/>
    <property type="project" value="TreeGrafter"/>
</dbReference>
<dbReference type="Proteomes" id="UP000238350">
    <property type="component" value="Unassembled WGS sequence"/>
</dbReference>
<dbReference type="GO" id="GO:0005524">
    <property type="term" value="F:ATP binding"/>
    <property type="evidence" value="ECO:0007669"/>
    <property type="project" value="InterPro"/>
</dbReference>
<evidence type="ECO:0000256" key="1">
    <source>
        <dbReference type="ARBA" id="ARBA00022741"/>
    </source>
</evidence>
<dbReference type="InterPro" id="IPR049730">
    <property type="entry name" value="SNF2/RAD54-like_C"/>
</dbReference>
<organism evidence="6 7">
    <name type="scientific">Wickerhamiella sorbophila</name>
    <dbReference type="NCBI Taxonomy" id="45607"/>
    <lineage>
        <taxon>Eukaryota</taxon>
        <taxon>Fungi</taxon>
        <taxon>Dikarya</taxon>
        <taxon>Ascomycota</taxon>
        <taxon>Saccharomycotina</taxon>
        <taxon>Dipodascomycetes</taxon>
        <taxon>Dipodascales</taxon>
        <taxon>Trichomonascaceae</taxon>
        <taxon>Wickerhamiella</taxon>
    </lineage>
</organism>
<dbReference type="PANTHER" id="PTHR45629:SF7">
    <property type="entry name" value="DNA EXCISION REPAIR PROTEIN ERCC-6-RELATED"/>
    <property type="match status" value="1"/>
</dbReference>
<keyword evidence="1" id="KW-0547">Nucleotide-binding</keyword>